<dbReference type="AlphaFoldDB" id="A0A8S3S178"/>
<dbReference type="SUPFAM" id="SSF52540">
    <property type="entry name" value="P-loop containing nucleoside triphosphate hydrolases"/>
    <property type="match status" value="2"/>
</dbReference>
<accession>A0A8S3S178</accession>
<proteinExistence type="predicted"/>
<keyword evidence="1" id="KW-0862">Zinc</keyword>
<keyword evidence="1" id="KW-0863">Zinc-finger</keyword>
<evidence type="ECO:0000313" key="3">
    <source>
        <dbReference type="EMBL" id="CAG2210714.1"/>
    </source>
</evidence>
<evidence type="ECO:0000259" key="2">
    <source>
        <dbReference type="PROSITE" id="PS50119"/>
    </source>
</evidence>
<keyword evidence="4" id="KW-1185">Reference proteome</keyword>
<dbReference type="EMBL" id="CAJPWZ010001244">
    <property type="protein sequence ID" value="CAG2210714.1"/>
    <property type="molecule type" value="Genomic_DNA"/>
</dbReference>
<name>A0A8S3S178_MYTED</name>
<dbReference type="InterPro" id="IPR027417">
    <property type="entry name" value="P-loop_NTPase"/>
</dbReference>
<dbReference type="OrthoDB" id="6149413at2759"/>
<organism evidence="3 4">
    <name type="scientific">Mytilus edulis</name>
    <name type="common">Blue mussel</name>
    <dbReference type="NCBI Taxonomy" id="6550"/>
    <lineage>
        <taxon>Eukaryota</taxon>
        <taxon>Metazoa</taxon>
        <taxon>Spiralia</taxon>
        <taxon>Lophotrochozoa</taxon>
        <taxon>Mollusca</taxon>
        <taxon>Bivalvia</taxon>
        <taxon>Autobranchia</taxon>
        <taxon>Pteriomorphia</taxon>
        <taxon>Mytilida</taxon>
        <taxon>Mytiloidea</taxon>
        <taxon>Mytilidae</taxon>
        <taxon>Mytilinae</taxon>
        <taxon>Mytilus</taxon>
    </lineage>
</organism>
<gene>
    <name evidence="3" type="ORF">MEDL_24801</name>
</gene>
<dbReference type="GO" id="GO:0008270">
    <property type="term" value="F:zinc ion binding"/>
    <property type="evidence" value="ECO:0007669"/>
    <property type="project" value="UniProtKB-KW"/>
</dbReference>
<dbReference type="Proteomes" id="UP000683360">
    <property type="component" value="Unassembled WGS sequence"/>
</dbReference>
<comment type="caution">
    <text evidence="3">The sequence shown here is derived from an EMBL/GenBank/DDBJ whole genome shotgun (WGS) entry which is preliminary data.</text>
</comment>
<evidence type="ECO:0000256" key="1">
    <source>
        <dbReference type="PROSITE-ProRule" id="PRU00024"/>
    </source>
</evidence>
<dbReference type="PROSITE" id="PS50119">
    <property type="entry name" value="ZF_BBOX"/>
    <property type="match status" value="1"/>
</dbReference>
<sequence>MKCQPCHDQRGNSSVEFRCNDCEKKLCHSCKSQQVSFKLDRNHNVFELPTCSVKNASYDKEKEDFTVKNNKWVYKEMDDDKWENANVQDKHTEVFHNNQQDDPEYSKKLNIIYECQQHVGNDSSGRLPLNIAVIGPPGCGKSSFLNTVFASFNTDSWREIAPIGFYKIRGCQLHFTERFKRYTKKDYYRGGSKDDGVLLPTFLDMTGFSDENSKTVLDLLEMVFSGRIKEQQKLSDFVQGAKHMSSSVNHYNKEVNHLPVDRIIVVCTLDPVSALPSDLLSCIVEASRKNRDIPVYGVLTGRDKHKPIYNDKACKVSKKVTTFCQILGLPKHRFAYITNYCDESDPSLKYLNTTIPQFDVPVLRFLKQVLIPTCEDRLRKTVIDTKQIKKVKERLLANCKSLVGKSGEDKKPLTIAVIGSPGGGKSSFLNTVFAALGNKRWIEHAKCADTGETGKQITQSLKRFLKEDYYGTQDAYLMPTFLDMKGFEDEDTL</sequence>
<reference evidence="3" key="1">
    <citation type="submission" date="2021-03" db="EMBL/GenBank/DDBJ databases">
        <authorList>
            <person name="Bekaert M."/>
        </authorList>
    </citation>
    <scope>NUCLEOTIDE SEQUENCE</scope>
</reference>
<evidence type="ECO:0000313" key="4">
    <source>
        <dbReference type="Proteomes" id="UP000683360"/>
    </source>
</evidence>
<feature type="domain" description="B box-type" evidence="2">
    <location>
        <begin position="1"/>
        <end position="48"/>
    </location>
</feature>
<dbReference type="InterPro" id="IPR000315">
    <property type="entry name" value="Znf_B-box"/>
</dbReference>
<protein>
    <recommendedName>
        <fullName evidence="2">B box-type domain-containing protein</fullName>
    </recommendedName>
</protein>
<keyword evidence="1" id="KW-0479">Metal-binding</keyword>
<dbReference type="CDD" id="cd19757">
    <property type="entry name" value="Bbox1"/>
    <property type="match status" value="1"/>
</dbReference>
<dbReference type="Gene3D" id="3.40.50.300">
    <property type="entry name" value="P-loop containing nucleotide triphosphate hydrolases"/>
    <property type="match status" value="2"/>
</dbReference>